<dbReference type="AlphaFoldDB" id="A0A8T1QB21"/>
<dbReference type="PANTHER" id="PTHR47941">
    <property type="entry name" value="PENTATRICOPEPTIDE REPEAT-CONTAINING PROTEIN 3, MITOCHONDRIAL"/>
    <property type="match status" value="1"/>
</dbReference>
<evidence type="ECO:0000256" key="2">
    <source>
        <dbReference type="ARBA" id="ARBA00022737"/>
    </source>
</evidence>
<feature type="repeat" description="PPR" evidence="3">
    <location>
        <begin position="569"/>
        <end position="603"/>
    </location>
</feature>
<sequence>MSMRILRERYMEQTSGSKLTKALLKNTNNPKLAWHLFKRILSSPSFSNHCLRSITVIARILIREQMHREIYSLPELLESQPVETSHPCLLSLVRVLAKSGLVDEAVSQFKSLRTRFPEKPPPISLYNLLLQSSLKGDRADFVSWLYRDMIVAGINPETYTFNLLICALCDLGLIEVAREVFDRMSEKGCQPNEFTAGILVRGYCRTGLATQGLELLNKLRNYNVFPNRVVYNTLISSFCREGRTDEAEKLVEKMRKDGILPDVVTFNSRISALCGAGKILEASRIFRDMQIDEELGLPRPNIVTYNLMLEGFCKEGMLEEAKTLFDSMQNVDDFISLESYNIWLLGLVRNGKLLEARLVLKEMVDKGIEPNIYSYNIVMDGLCKNGMLSDARMVLGLMKCSGIPPDTVTYGTLLHGYCKKGKISEANNTLHEMMSCGCFPNTYTCNILLHSLWKEGRTSEAEELLKRMNKRGYGLDTVTCNIVIDGLCNIKKLDEAIEIVNGMWTHGSAALGNLGNSFIGLVDDNGNGKKCMPDLVTYSTIISELCKAGRLDEAKKKFTEMLRKNLLPDSAVYDIFIYTFCKQGKLSSAFRVLKDMEINGCNKTLQTYNSLILGLGSKSQIFEIYGLMDEMRERGVSPNVCTYNNIISCLCEEGRVHDATSLLDEMMQKGISPNISSFRILIKAFCKLCDFTVAKEIFEIALSICGHKEALYSLMFNELLAGGEVSEAKELFQAALDRTFDVGNFLFKDLIDKLCKDEKLEDASAILHRMIDIGYGFDPASFMPVIDGLGIRGNKHEADELAERMMEMASEGRVENKVYRNQWQRVRGKPKKHGASDWQTILHRDDGSAITLKALKRVQRGLGQGSISSLQPHKNQVLDY</sequence>
<name>A0A8T1QB21_CARIL</name>
<feature type="repeat" description="PPR" evidence="3">
    <location>
        <begin position="534"/>
        <end position="568"/>
    </location>
</feature>
<proteinExistence type="inferred from homology"/>
<dbReference type="EMBL" id="CM031814">
    <property type="protein sequence ID" value="KAG6651502.1"/>
    <property type="molecule type" value="Genomic_DNA"/>
</dbReference>
<feature type="repeat" description="PPR" evidence="3">
    <location>
        <begin position="604"/>
        <end position="638"/>
    </location>
</feature>
<evidence type="ECO:0000313" key="4">
    <source>
        <dbReference type="EMBL" id="KAG6651502.1"/>
    </source>
</evidence>
<feature type="repeat" description="PPR" evidence="3">
    <location>
        <begin position="336"/>
        <end position="370"/>
    </location>
</feature>
<keyword evidence="5" id="KW-1185">Reference proteome</keyword>
<feature type="repeat" description="PPR" evidence="3">
    <location>
        <begin position="476"/>
        <end position="510"/>
    </location>
</feature>
<accession>A0A8T1QB21</accession>
<feature type="repeat" description="PPR" evidence="3">
    <location>
        <begin position="227"/>
        <end position="261"/>
    </location>
</feature>
<feature type="repeat" description="PPR" evidence="3">
    <location>
        <begin position="301"/>
        <end position="331"/>
    </location>
</feature>
<evidence type="ECO:0000256" key="1">
    <source>
        <dbReference type="ARBA" id="ARBA00007626"/>
    </source>
</evidence>
<dbReference type="Pfam" id="PF01535">
    <property type="entry name" value="PPR"/>
    <property type="match status" value="3"/>
</dbReference>
<dbReference type="InterPro" id="IPR002885">
    <property type="entry name" value="PPR_rpt"/>
</dbReference>
<dbReference type="Pfam" id="PF12854">
    <property type="entry name" value="PPR_1"/>
    <property type="match status" value="2"/>
</dbReference>
<comment type="similarity">
    <text evidence="1">Belongs to the PPR family. P subfamily.</text>
</comment>
<dbReference type="PROSITE" id="PS51375">
    <property type="entry name" value="PPR"/>
    <property type="match status" value="14"/>
</dbReference>
<dbReference type="Proteomes" id="UP000811609">
    <property type="component" value="Chromosome 6"/>
</dbReference>
<reference evidence="4" key="1">
    <citation type="submission" date="2020-12" db="EMBL/GenBank/DDBJ databases">
        <title>WGS assembly of Carya illinoinensis cv. Pawnee.</title>
        <authorList>
            <person name="Platts A."/>
            <person name="Shu S."/>
            <person name="Wright S."/>
            <person name="Barry K."/>
            <person name="Edger P."/>
            <person name="Pires J.C."/>
            <person name="Schmutz J."/>
        </authorList>
    </citation>
    <scope>NUCLEOTIDE SEQUENCE</scope>
    <source>
        <tissue evidence="4">Leaf</tissue>
    </source>
</reference>
<feature type="repeat" description="PPR" evidence="3">
    <location>
        <begin position="262"/>
        <end position="292"/>
    </location>
</feature>
<feature type="repeat" description="PPR" evidence="3">
    <location>
        <begin position="406"/>
        <end position="440"/>
    </location>
</feature>
<protein>
    <recommendedName>
        <fullName evidence="6">Pentatricopeptide repeat-containing protein</fullName>
    </recommendedName>
</protein>
<keyword evidence="2" id="KW-0677">Repeat</keyword>
<feature type="repeat" description="PPR" evidence="3">
    <location>
        <begin position="192"/>
        <end position="226"/>
    </location>
</feature>
<evidence type="ECO:0008006" key="6">
    <source>
        <dbReference type="Google" id="ProtNLM"/>
    </source>
</evidence>
<feature type="repeat" description="PPR" evidence="3">
    <location>
        <begin position="371"/>
        <end position="405"/>
    </location>
</feature>
<evidence type="ECO:0000256" key="3">
    <source>
        <dbReference type="PROSITE-ProRule" id="PRU00708"/>
    </source>
</evidence>
<comment type="caution">
    <text evidence="4">The sequence shown here is derived from an EMBL/GenBank/DDBJ whole genome shotgun (WGS) entry which is preliminary data.</text>
</comment>
<evidence type="ECO:0000313" key="5">
    <source>
        <dbReference type="Proteomes" id="UP000811609"/>
    </source>
</evidence>
<feature type="repeat" description="PPR" evidence="3">
    <location>
        <begin position="157"/>
        <end position="191"/>
    </location>
</feature>
<feature type="repeat" description="PPR" evidence="3">
    <location>
        <begin position="639"/>
        <end position="673"/>
    </location>
</feature>
<dbReference type="Pfam" id="PF13041">
    <property type="entry name" value="PPR_2"/>
    <property type="match status" value="6"/>
</dbReference>
<feature type="repeat" description="PPR" evidence="3">
    <location>
        <begin position="441"/>
        <end position="475"/>
    </location>
</feature>
<dbReference type="NCBIfam" id="TIGR00756">
    <property type="entry name" value="PPR"/>
    <property type="match status" value="13"/>
</dbReference>
<gene>
    <name evidence="4" type="ORF">CIPAW_06G116300</name>
</gene>
<organism evidence="4 5">
    <name type="scientific">Carya illinoinensis</name>
    <name type="common">Pecan</name>
    <dbReference type="NCBI Taxonomy" id="32201"/>
    <lineage>
        <taxon>Eukaryota</taxon>
        <taxon>Viridiplantae</taxon>
        <taxon>Streptophyta</taxon>
        <taxon>Embryophyta</taxon>
        <taxon>Tracheophyta</taxon>
        <taxon>Spermatophyta</taxon>
        <taxon>Magnoliopsida</taxon>
        <taxon>eudicotyledons</taxon>
        <taxon>Gunneridae</taxon>
        <taxon>Pentapetalae</taxon>
        <taxon>rosids</taxon>
        <taxon>fabids</taxon>
        <taxon>Fagales</taxon>
        <taxon>Juglandaceae</taxon>
        <taxon>Carya</taxon>
    </lineage>
</organism>